<dbReference type="Pfam" id="PF07884">
    <property type="entry name" value="VKOR"/>
    <property type="match status" value="1"/>
</dbReference>
<comment type="subcellular location">
    <subcellularLocation>
        <location evidence="1">Membrane</location>
        <topology evidence="1">Multi-pass membrane protein</topology>
    </subcellularLocation>
</comment>
<gene>
    <name evidence="13" type="ORF">Vbra_11566</name>
</gene>
<evidence type="ECO:0000256" key="4">
    <source>
        <dbReference type="ARBA" id="ARBA00022719"/>
    </source>
</evidence>
<evidence type="ECO:0000313" key="13">
    <source>
        <dbReference type="EMBL" id="CEL94418.1"/>
    </source>
</evidence>
<feature type="transmembrane region" description="Helical" evidence="11">
    <location>
        <begin position="164"/>
        <end position="188"/>
    </location>
</feature>
<feature type="compositionally biased region" description="Low complexity" evidence="10">
    <location>
        <begin position="368"/>
        <end position="397"/>
    </location>
</feature>
<dbReference type="PANTHER" id="PTHR34573:SF1">
    <property type="entry name" value="VITAMIN K EPOXIDE REDUCTASE DOMAIN-CONTAINING PROTEIN"/>
    <property type="match status" value="1"/>
</dbReference>
<evidence type="ECO:0000256" key="10">
    <source>
        <dbReference type="SAM" id="MobiDB-lite"/>
    </source>
</evidence>
<evidence type="ECO:0000259" key="12">
    <source>
        <dbReference type="SMART" id="SM00756"/>
    </source>
</evidence>
<reference evidence="13 14" key="1">
    <citation type="submission" date="2014-11" db="EMBL/GenBank/DDBJ databases">
        <authorList>
            <person name="Zhu J."/>
            <person name="Qi W."/>
            <person name="Song R."/>
        </authorList>
    </citation>
    <scope>NUCLEOTIDE SEQUENCE [LARGE SCALE GENOMIC DNA]</scope>
</reference>
<keyword evidence="9" id="KW-0676">Redox-active center</keyword>
<keyword evidence="14" id="KW-1185">Reference proteome</keyword>
<keyword evidence="4" id="KW-0874">Quinone</keyword>
<evidence type="ECO:0000256" key="8">
    <source>
        <dbReference type="ARBA" id="ARBA00023157"/>
    </source>
</evidence>
<dbReference type="InterPro" id="IPR044698">
    <property type="entry name" value="VKOR/LTO1"/>
</dbReference>
<feature type="region of interest" description="Disordered" evidence="10">
    <location>
        <begin position="354"/>
        <end position="401"/>
    </location>
</feature>
<dbReference type="SUPFAM" id="SSF52833">
    <property type="entry name" value="Thioredoxin-like"/>
    <property type="match status" value="2"/>
</dbReference>
<keyword evidence="8" id="KW-1015">Disulfide bond</keyword>
<comment type="similarity">
    <text evidence="2">Belongs to the VKOR family.</text>
</comment>
<feature type="transmembrane region" description="Helical" evidence="11">
    <location>
        <begin position="114"/>
        <end position="135"/>
    </location>
</feature>
<accession>A0A0G4EG13</accession>
<evidence type="ECO:0000256" key="11">
    <source>
        <dbReference type="SAM" id="Phobius"/>
    </source>
</evidence>
<dbReference type="InterPro" id="IPR036249">
    <property type="entry name" value="Thioredoxin-like_sf"/>
</dbReference>
<evidence type="ECO:0000256" key="7">
    <source>
        <dbReference type="ARBA" id="ARBA00023136"/>
    </source>
</evidence>
<evidence type="ECO:0000313" key="14">
    <source>
        <dbReference type="Proteomes" id="UP000041254"/>
    </source>
</evidence>
<keyword evidence="3 11" id="KW-0812">Transmembrane</keyword>
<dbReference type="InParanoid" id="A0A0G4EG13"/>
<evidence type="ECO:0000256" key="2">
    <source>
        <dbReference type="ARBA" id="ARBA00006214"/>
    </source>
</evidence>
<dbReference type="InterPro" id="IPR012932">
    <property type="entry name" value="VKOR"/>
</dbReference>
<keyword evidence="5 11" id="KW-1133">Transmembrane helix</keyword>
<dbReference type="Gene3D" id="3.40.30.10">
    <property type="entry name" value="Glutaredoxin"/>
    <property type="match status" value="2"/>
</dbReference>
<dbReference type="EMBL" id="CDMY01000218">
    <property type="protein sequence ID" value="CEL94418.1"/>
    <property type="molecule type" value="Genomic_DNA"/>
</dbReference>
<dbReference type="InterPro" id="IPR038354">
    <property type="entry name" value="VKOR_sf"/>
</dbReference>
<organism evidence="13 14">
    <name type="scientific">Vitrella brassicaformis (strain CCMP3155)</name>
    <dbReference type="NCBI Taxonomy" id="1169540"/>
    <lineage>
        <taxon>Eukaryota</taxon>
        <taxon>Sar</taxon>
        <taxon>Alveolata</taxon>
        <taxon>Colpodellida</taxon>
        <taxon>Vitrellaceae</taxon>
        <taxon>Vitrella</taxon>
    </lineage>
</organism>
<dbReference type="OrthoDB" id="343052at2759"/>
<dbReference type="Gene3D" id="1.20.1440.130">
    <property type="entry name" value="VKOR domain"/>
    <property type="match status" value="1"/>
</dbReference>
<name>A0A0G4EG13_VITBC</name>
<dbReference type="PANTHER" id="PTHR34573">
    <property type="entry name" value="VKC DOMAIN-CONTAINING PROTEIN"/>
    <property type="match status" value="1"/>
</dbReference>
<evidence type="ECO:0000256" key="3">
    <source>
        <dbReference type="ARBA" id="ARBA00022692"/>
    </source>
</evidence>
<dbReference type="Proteomes" id="UP000041254">
    <property type="component" value="Unassembled WGS sequence"/>
</dbReference>
<dbReference type="STRING" id="1169540.A0A0G4EG13"/>
<dbReference type="GO" id="GO:0048038">
    <property type="term" value="F:quinone binding"/>
    <property type="evidence" value="ECO:0007669"/>
    <property type="project" value="UniProtKB-KW"/>
</dbReference>
<sequence length="643" mass="70141">MRRSREHMEKSGLTALTVRRDRAAYDMEDDDVYMERSESAPTGRNGGASWRVWRPVYRCVIGCIGLLGLGLSVYLTVGHYREEEGSSCPTGGCNTVTTGPYSHIMSVPLSSLGALAYLVVIALSLGAFPCVPTVWRVPPKKDVNMTGTGDTNGSDSRAERVNRVLLLVVIASMATFSSYLMLLMYGVIHEICPWCLTSAVCCFSMFVIAVCTRLVPQYTKMVTIVLSTMLVIALGAWGVYQVQRHQERVALGLHGPSTDDAMALAEHLRDEGVTMYGSHYCGHCLEQKEEFGKDAFKVIDYVECAPDQKDSQSKKCQDKGLTGLPAWEIDGKILYGDRSLSELARLTKFILPSQRAGQIQQQRDEKPAAAAAPAAAAPAADAPAAAAPAAPVSPAQAERQNQGGLWAGELMDRKGLAERVALQLASIGSVMYGSNHCGHCKDQKKDFGESFEHLSRNGGWVECSTMIRGHNASLCKKKQIQSYPTWEIFGKFFRGRKPMQQLATLAGLETIDELRERGVTLYTSSDASCEPCAEQKKMLGTAGNEAIHIIECPPSSRSNGDDDSVAVAAAGDKSGPLDRKKQRRRLQQHDEPDEPDDDPCVKVSGHSLPVWEFPLTPVASSEPRLLDGPLSLEQLQKHLSDTD</sequence>
<dbReference type="PhylomeDB" id="A0A0G4EG13"/>
<evidence type="ECO:0000256" key="9">
    <source>
        <dbReference type="ARBA" id="ARBA00023284"/>
    </source>
</evidence>
<dbReference type="SMART" id="SM00756">
    <property type="entry name" value="VKc"/>
    <property type="match status" value="1"/>
</dbReference>
<feature type="transmembrane region" description="Helical" evidence="11">
    <location>
        <begin position="194"/>
        <end position="215"/>
    </location>
</feature>
<evidence type="ECO:0000256" key="6">
    <source>
        <dbReference type="ARBA" id="ARBA00023002"/>
    </source>
</evidence>
<evidence type="ECO:0000256" key="5">
    <source>
        <dbReference type="ARBA" id="ARBA00022989"/>
    </source>
</evidence>
<dbReference type="GO" id="GO:0016020">
    <property type="term" value="C:membrane"/>
    <property type="evidence" value="ECO:0007669"/>
    <property type="project" value="UniProtKB-SubCell"/>
</dbReference>
<dbReference type="AlphaFoldDB" id="A0A0G4EG13"/>
<feature type="transmembrane region" description="Helical" evidence="11">
    <location>
        <begin position="56"/>
        <end position="77"/>
    </location>
</feature>
<dbReference type="VEuPathDB" id="CryptoDB:Vbra_11566"/>
<dbReference type="GO" id="GO:0016491">
    <property type="term" value="F:oxidoreductase activity"/>
    <property type="evidence" value="ECO:0007669"/>
    <property type="project" value="UniProtKB-KW"/>
</dbReference>
<feature type="transmembrane region" description="Helical" evidence="11">
    <location>
        <begin position="222"/>
        <end position="240"/>
    </location>
</feature>
<feature type="domain" description="Vitamin K epoxide reductase" evidence="12">
    <location>
        <begin position="54"/>
        <end position="213"/>
    </location>
</feature>
<proteinExistence type="inferred from homology"/>
<keyword evidence="6" id="KW-0560">Oxidoreductase</keyword>
<keyword evidence="7 11" id="KW-0472">Membrane</keyword>
<evidence type="ECO:0000256" key="1">
    <source>
        <dbReference type="ARBA" id="ARBA00004141"/>
    </source>
</evidence>
<dbReference type="CDD" id="cd12916">
    <property type="entry name" value="VKOR_1"/>
    <property type="match status" value="1"/>
</dbReference>
<feature type="region of interest" description="Disordered" evidence="10">
    <location>
        <begin position="554"/>
        <end position="605"/>
    </location>
</feature>
<protein>
    <recommendedName>
        <fullName evidence="12">Vitamin K epoxide reductase domain-containing protein</fullName>
    </recommendedName>
</protein>